<dbReference type="EMBL" id="LRBG01000037">
    <property type="protein sequence ID" value="KXU83703.1"/>
    <property type="molecule type" value="Genomic_DNA"/>
</dbReference>
<dbReference type="GO" id="GO:0046873">
    <property type="term" value="F:metal ion transmembrane transporter activity"/>
    <property type="evidence" value="ECO:0007669"/>
    <property type="project" value="InterPro"/>
</dbReference>
<organism evidence="6 7">
    <name type="scientific">Paraburkholderia monticola</name>
    <dbReference type="NCBI Taxonomy" id="1399968"/>
    <lineage>
        <taxon>Bacteria</taxon>
        <taxon>Pseudomonadati</taxon>
        <taxon>Pseudomonadota</taxon>
        <taxon>Betaproteobacteria</taxon>
        <taxon>Burkholderiales</taxon>
        <taxon>Burkholderiaceae</taxon>
        <taxon>Paraburkholderia</taxon>
    </lineage>
</organism>
<keyword evidence="3 5" id="KW-1133">Transmembrane helix</keyword>
<dbReference type="STRING" id="1399968.CI15_24420"/>
<dbReference type="Proteomes" id="UP000075613">
    <property type="component" value="Unassembled WGS sequence"/>
</dbReference>
<dbReference type="InterPro" id="IPR001046">
    <property type="entry name" value="NRAMP_fam"/>
</dbReference>
<name>A0A149PF89_9BURK</name>
<dbReference type="Pfam" id="PF01566">
    <property type="entry name" value="Nramp"/>
    <property type="match status" value="1"/>
</dbReference>
<evidence type="ECO:0000256" key="4">
    <source>
        <dbReference type="ARBA" id="ARBA00023136"/>
    </source>
</evidence>
<gene>
    <name evidence="6" type="ORF">CI15_24420</name>
</gene>
<evidence type="ECO:0000256" key="3">
    <source>
        <dbReference type="ARBA" id="ARBA00022989"/>
    </source>
</evidence>
<sequence length="129" mass="14302">MSGHGLATNTRPHYPAWLLYGSVVLLLITNTINIAADLTAIGAAVNLVIGGPVHIYTVAFALVSVLLQLFIPYRVYLRVLKWLTPALFAYVATVFVVQIPWQTVLVRTFIPHRSWKSAYITTVVAIRVN</sequence>
<evidence type="ECO:0000256" key="5">
    <source>
        <dbReference type="SAM" id="Phobius"/>
    </source>
</evidence>
<feature type="transmembrane region" description="Helical" evidence="5">
    <location>
        <begin position="53"/>
        <end position="75"/>
    </location>
</feature>
<proteinExistence type="predicted"/>
<accession>A0A149PF89</accession>
<evidence type="ECO:0000256" key="1">
    <source>
        <dbReference type="ARBA" id="ARBA00004141"/>
    </source>
</evidence>
<evidence type="ECO:0000256" key="2">
    <source>
        <dbReference type="ARBA" id="ARBA00022692"/>
    </source>
</evidence>
<evidence type="ECO:0000313" key="6">
    <source>
        <dbReference type="EMBL" id="KXU83703.1"/>
    </source>
</evidence>
<evidence type="ECO:0000313" key="7">
    <source>
        <dbReference type="Proteomes" id="UP000075613"/>
    </source>
</evidence>
<comment type="caution">
    <text evidence="6">The sequence shown here is derived from an EMBL/GenBank/DDBJ whole genome shotgun (WGS) entry which is preliminary data.</text>
</comment>
<comment type="subcellular location">
    <subcellularLocation>
        <location evidence="1">Membrane</location>
        <topology evidence="1">Multi-pass membrane protein</topology>
    </subcellularLocation>
</comment>
<dbReference type="GO" id="GO:0016020">
    <property type="term" value="C:membrane"/>
    <property type="evidence" value="ECO:0007669"/>
    <property type="project" value="UniProtKB-SubCell"/>
</dbReference>
<keyword evidence="4 5" id="KW-0472">Membrane</keyword>
<protein>
    <submittedName>
        <fullName evidence="6">Uncharacterized protein</fullName>
    </submittedName>
</protein>
<keyword evidence="2 5" id="KW-0812">Transmembrane</keyword>
<feature type="transmembrane region" description="Helical" evidence="5">
    <location>
        <begin position="17"/>
        <end position="41"/>
    </location>
</feature>
<reference evidence="6 7" key="1">
    <citation type="journal article" date="2015" name="Int. J. Syst. Evol. Microbiol.">
        <title>Burkholderia monticola sp. nov., isolated from mountain soil.</title>
        <authorList>
            <person name="Baek I."/>
            <person name="Seo B."/>
            <person name="Lee I."/>
            <person name="Yi H."/>
            <person name="Chun J."/>
        </authorList>
    </citation>
    <scope>NUCLEOTIDE SEQUENCE [LARGE SCALE GENOMIC DNA]</scope>
    <source>
        <strain evidence="6 7">JC2948</strain>
    </source>
</reference>
<dbReference type="AlphaFoldDB" id="A0A149PF89"/>
<keyword evidence="7" id="KW-1185">Reference proteome</keyword>
<feature type="transmembrane region" description="Helical" evidence="5">
    <location>
        <begin position="87"/>
        <end position="110"/>
    </location>
</feature>